<dbReference type="EMBL" id="STGJ01000017">
    <property type="protein sequence ID" value="TIC79569.1"/>
    <property type="molecule type" value="Genomic_DNA"/>
</dbReference>
<dbReference type="InterPro" id="IPR009061">
    <property type="entry name" value="DNA-bd_dom_put_sf"/>
</dbReference>
<name>A0A4T0ULK0_9NEIS</name>
<dbReference type="Proteomes" id="UP000308891">
    <property type="component" value="Unassembled WGS sequence"/>
</dbReference>
<comment type="caution">
    <text evidence="2">The sequence shown here is derived from an EMBL/GenBank/DDBJ whole genome shotgun (WGS) entry which is preliminary data.</text>
</comment>
<protein>
    <submittedName>
        <fullName evidence="2">AlpA family phage regulatory protein</fullName>
    </submittedName>
</protein>
<evidence type="ECO:0000259" key="1">
    <source>
        <dbReference type="Pfam" id="PF12728"/>
    </source>
</evidence>
<keyword evidence="3" id="KW-1185">Reference proteome</keyword>
<accession>A0A4T0ULK0</accession>
<sequence>MISTDQKFIRPAQVAARYSVTRTTVYRWLATDPEFPKPRKFGSATLFSIDDLEAWEQSRPQFAAA</sequence>
<dbReference type="OrthoDB" id="5298532at2"/>
<evidence type="ECO:0000313" key="3">
    <source>
        <dbReference type="Proteomes" id="UP000308891"/>
    </source>
</evidence>
<evidence type="ECO:0000313" key="2">
    <source>
        <dbReference type="EMBL" id="TIC79569.1"/>
    </source>
</evidence>
<dbReference type="Pfam" id="PF12728">
    <property type="entry name" value="HTH_17"/>
    <property type="match status" value="1"/>
</dbReference>
<dbReference type="InterPro" id="IPR041657">
    <property type="entry name" value="HTH_17"/>
</dbReference>
<dbReference type="SUPFAM" id="SSF46955">
    <property type="entry name" value="Putative DNA-binding domain"/>
    <property type="match status" value="1"/>
</dbReference>
<feature type="domain" description="Helix-turn-helix" evidence="1">
    <location>
        <begin position="11"/>
        <end position="59"/>
    </location>
</feature>
<dbReference type="AlphaFoldDB" id="A0A4T0ULK0"/>
<dbReference type="RefSeq" id="WP_136555039.1">
    <property type="nucleotide sequence ID" value="NZ_STGJ01000017.1"/>
</dbReference>
<proteinExistence type="predicted"/>
<reference evidence="2 3" key="1">
    <citation type="submission" date="2019-04" db="EMBL/GenBank/DDBJ databases">
        <title>Crenobacter sp. nov.</title>
        <authorList>
            <person name="Shi S."/>
        </authorList>
    </citation>
    <scope>NUCLEOTIDE SEQUENCE [LARGE SCALE GENOMIC DNA]</scope>
    <source>
        <strain evidence="2 3">GY 70310</strain>
    </source>
</reference>
<organism evidence="2 3">
    <name type="scientific">Crenobacter intestini</name>
    <dbReference type="NCBI Taxonomy" id="2563443"/>
    <lineage>
        <taxon>Bacteria</taxon>
        <taxon>Pseudomonadati</taxon>
        <taxon>Pseudomonadota</taxon>
        <taxon>Betaproteobacteria</taxon>
        <taxon>Neisseriales</taxon>
        <taxon>Neisseriaceae</taxon>
        <taxon>Crenobacter</taxon>
    </lineage>
</organism>
<gene>
    <name evidence="2" type="ORF">E5K04_13600</name>
</gene>